<reference evidence="2 3" key="1">
    <citation type="journal article" date="2007" name="Archaea">
        <title>The genome of Hyperthermus butylicus: a sulfur-reducing, peptide fermenting, neutrophilic Crenarchaeote growing up to 108 degrees C.</title>
        <authorList>
            <person name="Brugger K."/>
            <person name="Chen L."/>
            <person name="Stark M."/>
            <person name="Zibat A."/>
            <person name="Redder P."/>
            <person name="Ruepp A."/>
            <person name="Awayez M."/>
            <person name="She Q."/>
            <person name="Garrett R.A."/>
            <person name="Klenk H.P."/>
        </authorList>
    </citation>
    <scope>NUCLEOTIDE SEQUENCE [LARGE SCALE GENOMIC DNA]</scope>
    <source>
        <strain evidence="3">DSM 5456 / JCM 9403 / PLM1-5</strain>
    </source>
</reference>
<dbReference type="Gene3D" id="3.40.50.11700">
    <property type="match status" value="1"/>
</dbReference>
<accession>A2BKJ2</accession>
<dbReference type="EMBL" id="CP000493">
    <property type="protein sequence ID" value="ABM80503.1"/>
    <property type="molecule type" value="Genomic_DNA"/>
</dbReference>
<dbReference type="GO" id="GO:0003677">
    <property type="term" value="F:DNA binding"/>
    <property type="evidence" value="ECO:0007669"/>
    <property type="project" value="InterPro"/>
</dbReference>
<sequence length="229" mass="25266">MGSILVDFSELHMKVVVSTLGFDEKFALRALIAHRPRRFYAVALYTNEDAWRRILKAFSQLKLVASQLGVEAELVRIDYRGEGLSVLAGKIKMLLEGYAENADRLVLVLTGGPRILVSAALVAAIALPRRLAERIAVRLEGEGFEAVIVEPLLNIVPVPLDDTARRIVRLLLQALLEGRGVGPTEVSQELGIPKSTAYKKLQELVAMGLASYDPRSRSYRATERAYINA</sequence>
<dbReference type="Pfam" id="PF09339">
    <property type="entry name" value="HTH_IclR"/>
    <property type="match status" value="1"/>
</dbReference>
<dbReference type="RefSeq" id="WP_011821821.1">
    <property type="nucleotide sequence ID" value="NC_008818.1"/>
</dbReference>
<dbReference type="KEGG" id="hbu:Hbut_0646"/>
<dbReference type="eggNOG" id="arCOG01446">
    <property type="taxonomic scope" value="Archaea"/>
</dbReference>
<organism evidence="2 3">
    <name type="scientific">Hyperthermus butylicus (strain DSM 5456 / JCM 9403 / PLM1-5)</name>
    <dbReference type="NCBI Taxonomy" id="415426"/>
    <lineage>
        <taxon>Archaea</taxon>
        <taxon>Thermoproteota</taxon>
        <taxon>Thermoprotei</taxon>
        <taxon>Desulfurococcales</taxon>
        <taxon>Pyrodictiaceae</taxon>
        <taxon>Hyperthermus</taxon>
    </lineage>
</organism>
<dbReference type="GO" id="GO:0006355">
    <property type="term" value="P:regulation of DNA-templated transcription"/>
    <property type="evidence" value="ECO:0007669"/>
    <property type="project" value="InterPro"/>
</dbReference>
<feature type="domain" description="HTH iclR-type" evidence="1">
    <location>
        <begin position="158"/>
        <end position="223"/>
    </location>
</feature>
<dbReference type="SUPFAM" id="SSF46785">
    <property type="entry name" value="Winged helix' DNA-binding domain"/>
    <property type="match status" value="1"/>
</dbReference>
<name>A2BKJ2_HYPBU</name>
<dbReference type="InterPro" id="IPR036388">
    <property type="entry name" value="WH-like_DNA-bd_sf"/>
</dbReference>
<dbReference type="Pfam" id="PF22662">
    <property type="entry name" value="Csa3_N"/>
    <property type="match status" value="1"/>
</dbReference>
<dbReference type="EnsemblBacteria" id="ABM80503">
    <property type="protein sequence ID" value="ABM80503"/>
    <property type="gene ID" value="Hbut_0646"/>
</dbReference>
<protein>
    <recommendedName>
        <fullName evidence="1">HTH iclR-type domain-containing protein</fullName>
    </recommendedName>
</protein>
<dbReference type="PROSITE" id="PS51077">
    <property type="entry name" value="HTH_ICLR"/>
    <property type="match status" value="1"/>
</dbReference>
<dbReference type="HOGENOM" id="CLU_107894_2_0_2"/>
<dbReference type="OrthoDB" id="17591at2157"/>
<dbReference type="GeneID" id="4782163"/>
<evidence type="ECO:0000313" key="3">
    <source>
        <dbReference type="Proteomes" id="UP000002593"/>
    </source>
</evidence>
<evidence type="ECO:0000259" key="1">
    <source>
        <dbReference type="PROSITE" id="PS51077"/>
    </source>
</evidence>
<proteinExistence type="predicted"/>
<gene>
    <name evidence="2" type="ordered locus">Hbut_0646</name>
</gene>
<evidence type="ECO:0000313" key="2">
    <source>
        <dbReference type="EMBL" id="ABM80503.1"/>
    </source>
</evidence>
<dbReference type="AlphaFoldDB" id="A2BKJ2"/>
<dbReference type="Proteomes" id="UP000002593">
    <property type="component" value="Chromosome"/>
</dbReference>
<keyword evidence="3" id="KW-1185">Reference proteome</keyword>
<dbReference type="InterPro" id="IPR005471">
    <property type="entry name" value="Tscrpt_reg_IclR_N"/>
</dbReference>
<dbReference type="STRING" id="415426.Hbut_0646"/>
<dbReference type="Gene3D" id="1.10.10.10">
    <property type="entry name" value="Winged helix-like DNA-binding domain superfamily/Winged helix DNA-binding domain"/>
    <property type="match status" value="1"/>
</dbReference>
<dbReference type="InterPro" id="IPR054588">
    <property type="entry name" value="Csa3_N"/>
</dbReference>
<dbReference type="InterPro" id="IPR036390">
    <property type="entry name" value="WH_DNA-bd_sf"/>
</dbReference>